<dbReference type="InterPro" id="IPR050901">
    <property type="entry name" value="BP-dep_ABC_trans_perm"/>
</dbReference>
<dbReference type="PANTHER" id="PTHR32243:SF50">
    <property type="entry name" value="MALTOSE_MALTODEXTRIN TRANSPORT SYSTEM PERMEASE PROTEIN MALG"/>
    <property type="match status" value="1"/>
</dbReference>
<dbReference type="SUPFAM" id="SSF161098">
    <property type="entry name" value="MetI-like"/>
    <property type="match status" value="1"/>
</dbReference>
<feature type="transmembrane region" description="Helical" evidence="9">
    <location>
        <begin position="207"/>
        <end position="229"/>
    </location>
</feature>
<dbReference type="EMBL" id="JACOOX010000002">
    <property type="protein sequence ID" value="MBC5661946.1"/>
    <property type="molecule type" value="Genomic_DNA"/>
</dbReference>
<evidence type="ECO:0000256" key="8">
    <source>
        <dbReference type="ARBA" id="ARBA00023136"/>
    </source>
</evidence>
<evidence type="ECO:0000256" key="2">
    <source>
        <dbReference type="ARBA" id="ARBA00009047"/>
    </source>
</evidence>
<comment type="subcellular location">
    <subcellularLocation>
        <location evidence="1 9">Cell membrane</location>
        <topology evidence="1 9">Multi-pass membrane protein</topology>
    </subcellularLocation>
</comment>
<evidence type="ECO:0000256" key="6">
    <source>
        <dbReference type="ARBA" id="ARBA00022692"/>
    </source>
</evidence>
<dbReference type="GO" id="GO:0042956">
    <property type="term" value="P:maltodextrin transmembrane transport"/>
    <property type="evidence" value="ECO:0007669"/>
    <property type="project" value="TreeGrafter"/>
</dbReference>
<keyword evidence="6 9" id="KW-0812">Transmembrane</keyword>
<dbReference type="Proteomes" id="UP000615234">
    <property type="component" value="Unassembled WGS sequence"/>
</dbReference>
<evidence type="ECO:0000256" key="7">
    <source>
        <dbReference type="ARBA" id="ARBA00022989"/>
    </source>
</evidence>
<accession>A0A8I0DUC1</accession>
<evidence type="ECO:0000313" key="11">
    <source>
        <dbReference type="EMBL" id="MBC5661946.1"/>
    </source>
</evidence>
<sequence length="291" mass="32942">MTKTGKKINGKQKLTPSDIVVHIILVILSVIWVIPILWIVLISFRGEKGQYVSTLLPKAYTLGNYTKLFTDTGILNFPKMFMNTLIIAIFSCIISTVFVLAMSYCMSRMRFRLRRPFMNVALILGMFPGFMAMIAVYYILKAIGLSEGSLIRVALILVYSGGAGLQFYIAKGFFDTIPKSIEEAAYLDGATRWQSFTKIIIPLSRPIIVYTVLNSFLAPWIDFVFAKVICRANKDYYTVSIGLWNMLEKEYVYPWFNSFAAGAVLISIPIIILFMFMQKCYRESFSGGVKG</sequence>
<dbReference type="GO" id="GO:0005886">
    <property type="term" value="C:plasma membrane"/>
    <property type="evidence" value="ECO:0007669"/>
    <property type="project" value="UniProtKB-SubCell"/>
</dbReference>
<dbReference type="InterPro" id="IPR000515">
    <property type="entry name" value="MetI-like"/>
</dbReference>
<dbReference type="CDD" id="cd06261">
    <property type="entry name" value="TM_PBP2"/>
    <property type="match status" value="1"/>
</dbReference>
<feature type="transmembrane region" description="Helical" evidence="9">
    <location>
        <begin position="20"/>
        <end position="44"/>
    </location>
</feature>
<keyword evidence="12" id="KW-1185">Reference proteome</keyword>
<keyword evidence="4" id="KW-1003">Cell membrane</keyword>
<dbReference type="Pfam" id="PF00528">
    <property type="entry name" value="BPD_transp_1"/>
    <property type="match status" value="1"/>
</dbReference>
<feature type="domain" description="ABC transmembrane type-1" evidence="10">
    <location>
        <begin position="81"/>
        <end position="277"/>
    </location>
</feature>
<feature type="transmembrane region" description="Helical" evidence="9">
    <location>
        <begin position="255"/>
        <end position="276"/>
    </location>
</feature>
<feature type="transmembrane region" description="Helical" evidence="9">
    <location>
        <begin position="85"/>
        <end position="105"/>
    </location>
</feature>
<evidence type="ECO:0000256" key="1">
    <source>
        <dbReference type="ARBA" id="ARBA00004651"/>
    </source>
</evidence>
<dbReference type="RefSeq" id="WP_008399798.1">
    <property type="nucleotide sequence ID" value="NZ_JACOOX010000002.1"/>
</dbReference>
<dbReference type="InterPro" id="IPR035906">
    <property type="entry name" value="MetI-like_sf"/>
</dbReference>
<feature type="transmembrane region" description="Helical" evidence="9">
    <location>
        <begin position="151"/>
        <end position="170"/>
    </location>
</feature>
<evidence type="ECO:0000313" key="12">
    <source>
        <dbReference type="Proteomes" id="UP000615234"/>
    </source>
</evidence>
<dbReference type="PANTHER" id="PTHR32243">
    <property type="entry name" value="MALTOSE TRANSPORT SYSTEM PERMEASE-RELATED"/>
    <property type="match status" value="1"/>
</dbReference>
<proteinExistence type="inferred from homology"/>
<name>A0A8I0DUC1_9FIRM</name>
<evidence type="ECO:0000259" key="10">
    <source>
        <dbReference type="PROSITE" id="PS50928"/>
    </source>
</evidence>
<keyword evidence="5" id="KW-0762">Sugar transport</keyword>
<reference evidence="11 12" key="1">
    <citation type="submission" date="2020-08" db="EMBL/GenBank/DDBJ databases">
        <title>Genome public.</title>
        <authorList>
            <person name="Liu C."/>
            <person name="Sun Q."/>
        </authorList>
    </citation>
    <scope>NUCLEOTIDE SEQUENCE [LARGE SCALE GENOMIC DNA]</scope>
    <source>
        <strain evidence="11 12">NSJ-10</strain>
    </source>
</reference>
<comment type="caution">
    <text evidence="11">The sequence shown here is derived from an EMBL/GenBank/DDBJ whole genome shotgun (WGS) entry which is preliminary data.</text>
</comment>
<organism evidence="11 12">
    <name type="scientific">Coprococcus hominis</name>
    <name type="common">ex Liu et al. 2022</name>
    <dbReference type="NCBI Taxonomy" id="2763039"/>
    <lineage>
        <taxon>Bacteria</taxon>
        <taxon>Bacillati</taxon>
        <taxon>Bacillota</taxon>
        <taxon>Clostridia</taxon>
        <taxon>Lachnospirales</taxon>
        <taxon>Lachnospiraceae</taxon>
        <taxon>Coprococcus</taxon>
    </lineage>
</organism>
<evidence type="ECO:0000256" key="9">
    <source>
        <dbReference type="RuleBase" id="RU363032"/>
    </source>
</evidence>
<keyword evidence="3 9" id="KW-0813">Transport</keyword>
<evidence type="ECO:0000256" key="5">
    <source>
        <dbReference type="ARBA" id="ARBA00022597"/>
    </source>
</evidence>
<dbReference type="GO" id="GO:0015423">
    <property type="term" value="F:ABC-type maltose transporter activity"/>
    <property type="evidence" value="ECO:0007669"/>
    <property type="project" value="TreeGrafter"/>
</dbReference>
<dbReference type="Gene3D" id="1.10.3720.10">
    <property type="entry name" value="MetI-like"/>
    <property type="match status" value="1"/>
</dbReference>
<keyword evidence="8 9" id="KW-0472">Membrane</keyword>
<dbReference type="PROSITE" id="PS50928">
    <property type="entry name" value="ABC_TM1"/>
    <property type="match status" value="1"/>
</dbReference>
<comment type="similarity">
    <text evidence="2">Belongs to the binding-protein-dependent transport system permease family. MalFG subfamily.</text>
</comment>
<keyword evidence="7 9" id="KW-1133">Transmembrane helix</keyword>
<feature type="transmembrane region" description="Helical" evidence="9">
    <location>
        <begin position="117"/>
        <end position="139"/>
    </location>
</feature>
<evidence type="ECO:0000256" key="4">
    <source>
        <dbReference type="ARBA" id="ARBA00022475"/>
    </source>
</evidence>
<protein>
    <submittedName>
        <fullName evidence="11">Sugar ABC transporter permease</fullName>
    </submittedName>
</protein>
<gene>
    <name evidence="11" type="ORF">H8S09_03385</name>
</gene>
<evidence type="ECO:0000256" key="3">
    <source>
        <dbReference type="ARBA" id="ARBA00022448"/>
    </source>
</evidence>
<dbReference type="AlphaFoldDB" id="A0A8I0DUC1"/>